<keyword evidence="1" id="KW-0808">Transferase</keyword>
<reference evidence="3" key="1">
    <citation type="submission" date="2022-10" db="EMBL/GenBank/DDBJ databases">
        <authorList>
            <person name="Chen Y."/>
            <person name="Dougan E. K."/>
            <person name="Chan C."/>
            <person name="Rhodes N."/>
            <person name="Thang M."/>
        </authorList>
    </citation>
    <scope>NUCLEOTIDE SEQUENCE</scope>
</reference>
<sequence length="424" mass="47960">MASTVPRVVHQTAPRNKSRWDPRWFACQKTWIQVCPPEEFQHIFWEDPQLRELVKEVFPQCLEMYDNYEQHIQRVDFARAATLYLHGGLYVDMDVEALSCPFPHFPPGRVSVVASPYLQNERHQNSLMASPPRHPFWLSLVREAQRRFSEPEKYKTTWQLTGPQLLDFCIEAAENADAVHVLPAERFNPAMQSPDFTSSKIVTRHFCTSVWTHDMDTNSMRLYQAVRGGDRNEVKSAVAARADLHCRHLDPVGTMVGDYAGLTPLHHAAIRGDPQMVELLATLRADVSASDRNATTPLHYAAQLSKLEVADLLLRRGASLEQRLLQGACAGFTPLDNAREVCRVNASPVARMVLQTLEAAQCLRGARARGLPSATCATCLRCRAAWPKCRAKEPRVIWVEKKGGWMGGTMKSHEIPLDIPWNMF</sequence>
<organism evidence="3">
    <name type="scientific">Cladocopium goreaui</name>
    <dbReference type="NCBI Taxonomy" id="2562237"/>
    <lineage>
        <taxon>Eukaryota</taxon>
        <taxon>Sar</taxon>
        <taxon>Alveolata</taxon>
        <taxon>Dinophyceae</taxon>
        <taxon>Suessiales</taxon>
        <taxon>Symbiodiniaceae</taxon>
        <taxon>Cladocopium</taxon>
    </lineage>
</organism>
<dbReference type="AlphaFoldDB" id="A0A9P1G434"/>
<comment type="caution">
    <text evidence="3">The sequence shown here is derived from an EMBL/GenBank/DDBJ whole genome shotgun (WGS) entry which is preliminary data.</text>
</comment>
<feature type="repeat" description="ANK" evidence="2">
    <location>
        <begin position="293"/>
        <end position="325"/>
    </location>
</feature>
<dbReference type="InterPro" id="IPR036770">
    <property type="entry name" value="Ankyrin_rpt-contain_sf"/>
</dbReference>
<dbReference type="InterPro" id="IPR051706">
    <property type="entry name" value="Glycosyltransferase_domain"/>
</dbReference>
<dbReference type="InterPro" id="IPR007577">
    <property type="entry name" value="GlycoTrfase_DXD_sugar-bd_CS"/>
</dbReference>
<keyword evidence="5" id="KW-1185">Reference proteome</keyword>
<dbReference type="Gene3D" id="1.25.40.20">
    <property type="entry name" value="Ankyrin repeat-containing domain"/>
    <property type="match status" value="2"/>
</dbReference>
<dbReference type="PANTHER" id="PTHR32385">
    <property type="entry name" value="MANNOSYL PHOSPHORYLINOSITOL CERAMIDE SYNTHASE"/>
    <property type="match status" value="1"/>
</dbReference>
<dbReference type="InterPro" id="IPR002110">
    <property type="entry name" value="Ankyrin_rpt"/>
</dbReference>
<proteinExistence type="predicted"/>
<dbReference type="InterPro" id="IPR029044">
    <property type="entry name" value="Nucleotide-diphossugar_trans"/>
</dbReference>
<dbReference type="Gene3D" id="3.90.550.20">
    <property type="match status" value="1"/>
</dbReference>
<keyword evidence="2" id="KW-0040">ANK repeat</keyword>
<reference evidence="4 5" key="2">
    <citation type="submission" date="2024-05" db="EMBL/GenBank/DDBJ databases">
        <authorList>
            <person name="Chen Y."/>
            <person name="Shah S."/>
            <person name="Dougan E. K."/>
            <person name="Thang M."/>
            <person name="Chan C."/>
        </authorList>
    </citation>
    <scope>NUCLEOTIDE SEQUENCE [LARGE SCALE GENOMIC DNA]</scope>
</reference>
<dbReference type="GO" id="GO:0000030">
    <property type="term" value="F:mannosyltransferase activity"/>
    <property type="evidence" value="ECO:0007669"/>
    <property type="project" value="TreeGrafter"/>
</dbReference>
<dbReference type="PROSITE" id="PS50088">
    <property type="entry name" value="ANK_REPEAT"/>
    <property type="match status" value="2"/>
</dbReference>
<evidence type="ECO:0000313" key="3">
    <source>
        <dbReference type="EMBL" id="CAI4000264.1"/>
    </source>
</evidence>
<protein>
    <submittedName>
        <fullName evidence="4">Pentatricopeptide repeat-containing protein, chloroplastic</fullName>
    </submittedName>
</protein>
<dbReference type="SMART" id="SM00248">
    <property type="entry name" value="ANK"/>
    <property type="match status" value="2"/>
</dbReference>
<dbReference type="OrthoDB" id="418925at2759"/>
<dbReference type="EMBL" id="CAMXCT030002761">
    <property type="protein sequence ID" value="CAL4787576.1"/>
    <property type="molecule type" value="Genomic_DNA"/>
</dbReference>
<dbReference type="GO" id="GO:0051999">
    <property type="term" value="P:mannosyl-inositol phosphorylceramide biosynthetic process"/>
    <property type="evidence" value="ECO:0007669"/>
    <property type="project" value="TreeGrafter"/>
</dbReference>
<dbReference type="SUPFAM" id="SSF53448">
    <property type="entry name" value="Nucleotide-diphospho-sugar transferases"/>
    <property type="match status" value="1"/>
</dbReference>
<dbReference type="Pfam" id="PF12796">
    <property type="entry name" value="Ank_2"/>
    <property type="match status" value="1"/>
</dbReference>
<dbReference type="PANTHER" id="PTHR32385:SF23">
    <property type="entry name" value="NUCLEOTIDE-DIPHOSPHO-SUGAR TRANSFERASE"/>
    <property type="match status" value="1"/>
</dbReference>
<dbReference type="EMBL" id="CAMXCT010002761">
    <property type="protein sequence ID" value="CAI4000264.1"/>
    <property type="molecule type" value="Genomic_DNA"/>
</dbReference>
<dbReference type="PROSITE" id="PS50297">
    <property type="entry name" value="ANK_REP_REGION"/>
    <property type="match status" value="2"/>
</dbReference>
<dbReference type="SUPFAM" id="SSF48403">
    <property type="entry name" value="Ankyrin repeat"/>
    <property type="match status" value="1"/>
</dbReference>
<dbReference type="Proteomes" id="UP001152797">
    <property type="component" value="Unassembled WGS sequence"/>
</dbReference>
<dbReference type="GO" id="GO:0016020">
    <property type="term" value="C:membrane"/>
    <property type="evidence" value="ECO:0007669"/>
    <property type="project" value="GOC"/>
</dbReference>
<name>A0A9P1G434_9DINO</name>
<evidence type="ECO:0000256" key="2">
    <source>
        <dbReference type="PROSITE-ProRule" id="PRU00023"/>
    </source>
</evidence>
<dbReference type="EMBL" id="CAMXCT020002761">
    <property type="protein sequence ID" value="CAL1153639.1"/>
    <property type="molecule type" value="Genomic_DNA"/>
</dbReference>
<evidence type="ECO:0000313" key="4">
    <source>
        <dbReference type="EMBL" id="CAL4787576.1"/>
    </source>
</evidence>
<feature type="repeat" description="ANK" evidence="2">
    <location>
        <begin position="260"/>
        <end position="292"/>
    </location>
</feature>
<evidence type="ECO:0000313" key="5">
    <source>
        <dbReference type="Proteomes" id="UP001152797"/>
    </source>
</evidence>
<evidence type="ECO:0000256" key="1">
    <source>
        <dbReference type="ARBA" id="ARBA00022679"/>
    </source>
</evidence>
<dbReference type="Pfam" id="PF04488">
    <property type="entry name" value="Gly_transf_sug"/>
    <property type="match status" value="1"/>
</dbReference>
<accession>A0A9P1G434</accession>
<gene>
    <name evidence="3" type="ORF">C1SCF055_LOCUS26395</name>
</gene>